<evidence type="ECO:0000256" key="4">
    <source>
        <dbReference type="HAMAP-Rule" id="MF_00636"/>
    </source>
</evidence>
<dbReference type="InterPro" id="IPR005337">
    <property type="entry name" value="RapZ-like"/>
</dbReference>
<evidence type="ECO:0000256" key="1">
    <source>
        <dbReference type="ARBA" id="ARBA00022741"/>
    </source>
</evidence>
<dbReference type="PANTHER" id="PTHR30448:SF0">
    <property type="entry name" value="RNASE ADAPTER PROTEIN RAPZ"/>
    <property type="match status" value="1"/>
</dbReference>
<dbReference type="GO" id="GO:0005525">
    <property type="term" value="F:GTP binding"/>
    <property type="evidence" value="ECO:0007669"/>
    <property type="project" value="UniProtKB-UniRule"/>
</dbReference>
<dbReference type="HAMAP" id="MF_00636">
    <property type="entry name" value="RapZ_like"/>
    <property type="match status" value="1"/>
</dbReference>
<dbReference type="InterPro" id="IPR053931">
    <property type="entry name" value="RapZ_C"/>
</dbReference>
<evidence type="ECO:0000259" key="5">
    <source>
        <dbReference type="Pfam" id="PF03668"/>
    </source>
</evidence>
<keyword evidence="8" id="KW-1185">Reference proteome</keyword>
<comment type="caution">
    <text evidence="7">The sequence shown here is derived from an EMBL/GenBank/DDBJ whole genome shotgun (WGS) entry which is preliminary data.</text>
</comment>
<evidence type="ECO:0000259" key="6">
    <source>
        <dbReference type="Pfam" id="PF22740"/>
    </source>
</evidence>
<dbReference type="PIRSF" id="PIRSF005052">
    <property type="entry name" value="P-loopkin"/>
    <property type="match status" value="1"/>
</dbReference>
<dbReference type="NCBIfam" id="NF003828">
    <property type="entry name" value="PRK05416.1"/>
    <property type="match status" value="1"/>
</dbReference>
<feature type="domain" description="RapZ-like N-terminal" evidence="5">
    <location>
        <begin position="5"/>
        <end position="158"/>
    </location>
</feature>
<protein>
    <submittedName>
        <fullName evidence="7">RNase adapter RapZ</fullName>
    </submittedName>
</protein>
<organism evidence="7 8">
    <name type="scientific">Floccifex porci</name>
    <dbReference type="NCBI Taxonomy" id="2606629"/>
    <lineage>
        <taxon>Bacteria</taxon>
        <taxon>Bacillati</taxon>
        <taxon>Bacillota</taxon>
        <taxon>Erysipelotrichia</taxon>
        <taxon>Erysipelotrichales</taxon>
        <taxon>Erysipelotrichaceae</taxon>
        <taxon>Floccifex</taxon>
    </lineage>
</organism>
<evidence type="ECO:0000313" key="8">
    <source>
        <dbReference type="Proteomes" id="UP000470082"/>
    </source>
</evidence>
<sequence>MKKSIVLITGMSGAGKTSSVNALEDMGYYCIDNYPKELLPELKNLIMSSDVYNKIAFSVSAINYGLFYNFFEQMDVQLRVLFLDAQDDELLLRYRFTRRVHPLIAFGLADTLEEAIEKERRYFQEACFEANHLIRIDTTKMKTSELSNRIRNRFKENQEAILTITFQSFGFKQGIPLDADIIMDVRFLPNPFYIESLKHKTGNDLDVYRYVMEDSHTIEFCEKLKNTLDYTFKEYSSQNRSQLIVAIGCTGGCHRSVSICNWLYDTYKLTYRCFKSHRDIGVNEV</sequence>
<dbReference type="AlphaFoldDB" id="A0A7X2N3B8"/>
<dbReference type="Proteomes" id="UP000470082">
    <property type="component" value="Unassembled WGS sequence"/>
</dbReference>
<reference evidence="7 8" key="1">
    <citation type="submission" date="2019-08" db="EMBL/GenBank/DDBJ databases">
        <title>In-depth cultivation of the pig gut microbiome towards novel bacterial diversity and tailored functional studies.</title>
        <authorList>
            <person name="Wylensek D."/>
            <person name="Hitch T.C.A."/>
            <person name="Clavel T."/>
        </authorList>
    </citation>
    <scope>NUCLEOTIDE SEQUENCE [LARGE SCALE GENOMIC DNA]</scope>
    <source>
        <strain evidence="7 8">LKV-178-WT-2G</strain>
    </source>
</reference>
<dbReference type="SUPFAM" id="SSF52540">
    <property type="entry name" value="P-loop containing nucleoside triphosphate hydrolases"/>
    <property type="match status" value="1"/>
</dbReference>
<comment type="caution">
    <text evidence="4">Lacks conserved residue(s) required for the propagation of feature annotation.</text>
</comment>
<evidence type="ECO:0000256" key="2">
    <source>
        <dbReference type="ARBA" id="ARBA00022840"/>
    </source>
</evidence>
<feature type="binding site" evidence="4">
    <location>
        <begin position="10"/>
        <end position="17"/>
    </location>
    <ligand>
        <name>ATP</name>
        <dbReference type="ChEBI" id="CHEBI:30616"/>
    </ligand>
</feature>
<dbReference type="RefSeq" id="WP_154460217.1">
    <property type="nucleotide sequence ID" value="NZ_JAQYTQ010000067.1"/>
</dbReference>
<feature type="domain" description="RapZ C-terminal" evidence="6">
    <location>
        <begin position="162"/>
        <end position="280"/>
    </location>
</feature>
<gene>
    <name evidence="7" type="primary">rapZ</name>
    <name evidence="7" type="ORF">FYJ50_06155</name>
</gene>
<evidence type="ECO:0000256" key="3">
    <source>
        <dbReference type="ARBA" id="ARBA00023134"/>
    </source>
</evidence>
<dbReference type="GO" id="GO:0005524">
    <property type="term" value="F:ATP binding"/>
    <property type="evidence" value="ECO:0007669"/>
    <property type="project" value="UniProtKB-UniRule"/>
</dbReference>
<dbReference type="InterPro" id="IPR027417">
    <property type="entry name" value="P-loop_NTPase"/>
</dbReference>
<proteinExistence type="inferred from homology"/>
<keyword evidence="3 4" id="KW-0342">GTP-binding</keyword>
<accession>A0A7X2N3B8</accession>
<dbReference type="Pfam" id="PF03668">
    <property type="entry name" value="RapZ-like_N"/>
    <property type="match status" value="1"/>
</dbReference>
<dbReference type="Gene3D" id="3.40.50.300">
    <property type="entry name" value="P-loop containing nucleotide triphosphate hydrolases"/>
    <property type="match status" value="1"/>
</dbReference>
<dbReference type="EMBL" id="VUMM01000010">
    <property type="protein sequence ID" value="MSS01680.1"/>
    <property type="molecule type" value="Genomic_DNA"/>
</dbReference>
<dbReference type="PANTHER" id="PTHR30448">
    <property type="entry name" value="RNASE ADAPTER PROTEIN RAPZ"/>
    <property type="match status" value="1"/>
</dbReference>
<name>A0A7X2N3B8_9FIRM</name>
<dbReference type="Pfam" id="PF22740">
    <property type="entry name" value="PapZ_C"/>
    <property type="match status" value="1"/>
</dbReference>
<keyword evidence="1 4" id="KW-0547">Nucleotide-binding</keyword>
<dbReference type="InterPro" id="IPR053930">
    <property type="entry name" value="RapZ-like_N"/>
</dbReference>
<keyword evidence="2 4" id="KW-0067">ATP-binding</keyword>
<evidence type="ECO:0000313" key="7">
    <source>
        <dbReference type="EMBL" id="MSS01680.1"/>
    </source>
</evidence>